<gene>
    <name evidence="13" type="ORF">HQ394_06495</name>
</gene>
<evidence type="ECO:0000256" key="2">
    <source>
        <dbReference type="ARBA" id="ARBA00004370"/>
    </source>
</evidence>
<name>A0A7H1N030_9PROT</name>
<keyword evidence="7" id="KW-0418">Kinase</keyword>
<reference evidence="13 14" key="1">
    <citation type="submission" date="2020-05" db="EMBL/GenBank/DDBJ databases">
        <title>Complete closed genome sequence of Defluviicoccus vanus.</title>
        <authorList>
            <person name="Bessarab I."/>
            <person name="Arumugam K."/>
            <person name="Maszenan A.M."/>
            <person name="Seviour R.J."/>
            <person name="Williams R.B."/>
        </authorList>
    </citation>
    <scope>NUCLEOTIDE SEQUENCE [LARGE SCALE GENOMIC DNA]</scope>
    <source>
        <strain evidence="13 14">Ben 114</strain>
    </source>
</reference>
<keyword evidence="8" id="KW-0067">ATP-binding</keyword>
<evidence type="ECO:0000256" key="6">
    <source>
        <dbReference type="ARBA" id="ARBA00022741"/>
    </source>
</evidence>
<dbReference type="GO" id="GO:0016020">
    <property type="term" value="C:membrane"/>
    <property type="evidence" value="ECO:0007669"/>
    <property type="project" value="UniProtKB-SubCell"/>
</dbReference>
<proteinExistence type="predicted"/>
<dbReference type="Gene3D" id="1.10.287.130">
    <property type="match status" value="1"/>
</dbReference>
<feature type="domain" description="Histidine kinase" evidence="12">
    <location>
        <begin position="157"/>
        <end position="293"/>
    </location>
</feature>
<dbReference type="PROSITE" id="PS50109">
    <property type="entry name" value="HIS_KIN"/>
    <property type="match status" value="1"/>
</dbReference>
<dbReference type="GO" id="GO:0000155">
    <property type="term" value="F:phosphorelay sensor kinase activity"/>
    <property type="evidence" value="ECO:0007669"/>
    <property type="project" value="InterPro"/>
</dbReference>
<protein>
    <recommendedName>
        <fullName evidence="3">histidine kinase</fullName>
        <ecNumber evidence="3">2.7.13.3</ecNumber>
    </recommendedName>
</protein>
<sequence>MLTQPYPAHELLTLTQLGAAYFTVSCTIFIAILLRPKASHLRRLAMMGADFAVLSVFLHFGGGAAAPFYPIYLWVSLGNGFRYGMRYLFASVVASAIGFLWVIVATPFWQSHYGLALGLLAALIGIPCYASTLIHKLREAINQAEAANRAKSRFLARMSHELRTPLNAIIGMSDVLRETQLDHDQRSMVYTIRTSGRALLSLINNILDLSRIEAEKLTVVSEDFGLYGMIADLLAMFSPQANSKRLTLGAHIETEVPPRLCGDAHCLQQILTNLVANALKFTDKGHVFIQVEAVTPCCRAN</sequence>
<dbReference type="InterPro" id="IPR005467">
    <property type="entry name" value="His_kinase_dom"/>
</dbReference>
<dbReference type="EMBL" id="CP053923">
    <property type="protein sequence ID" value="QNT69066.1"/>
    <property type="molecule type" value="Genomic_DNA"/>
</dbReference>
<feature type="transmembrane region" description="Helical" evidence="11">
    <location>
        <begin position="54"/>
        <end position="75"/>
    </location>
</feature>
<evidence type="ECO:0000256" key="9">
    <source>
        <dbReference type="ARBA" id="ARBA00023012"/>
    </source>
</evidence>
<dbReference type="EC" id="2.7.13.3" evidence="3"/>
<keyword evidence="4" id="KW-0597">Phosphoprotein</keyword>
<comment type="subcellular location">
    <subcellularLocation>
        <location evidence="2">Membrane</location>
    </subcellularLocation>
</comment>
<keyword evidence="11" id="KW-0812">Transmembrane</keyword>
<keyword evidence="6" id="KW-0547">Nucleotide-binding</keyword>
<keyword evidence="5" id="KW-0808">Transferase</keyword>
<accession>A0A7H1N030</accession>
<evidence type="ECO:0000256" key="8">
    <source>
        <dbReference type="ARBA" id="ARBA00022840"/>
    </source>
</evidence>
<dbReference type="FunFam" id="1.10.287.130:FF:000038">
    <property type="entry name" value="Sensory transduction histidine kinase"/>
    <property type="match status" value="1"/>
</dbReference>
<keyword evidence="11" id="KW-1133">Transmembrane helix</keyword>
<evidence type="ECO:0000313" key="13">
    <source>
        <dbReference type="EMBL" id="QNT69066.1"/>
    </source>
</evidence>
<feature type="transmembrane region" description="Helical" evidence="11">
    <location>
        <begin position="87"/>
        <end position="109"/>
    </location>
</feature>
<dbReference type="PANTHER" id="PTHR45339">
    <property type="entry name" value="HYBRID SIGNAL TRANSDUCTION HISTIDINE KINASE J"/>
    <property type="match status" value="1"/>
</dbReference>
<dbReference type="AlphaFoldDB" id="A0A7H1N030"/>
<dbReference type="PANTHER" id="PTHR45339:SF1">
    <property type="entry name" value="HYBRID SIGNAL TRANSDUCTION HISTIDINE KINASE J"/>
    <property type="match status" value="1"/>
</dbReference>
<dbReference type="Gene3D" id="3.30.565.10">
    <property type="entry name" value="Histidine kinase-like ATPase, C-terminal domain"/>
    <property type="match status" value="1"/>
</dbReference>
<evidence type="ECO:0000259" key="12">
    <source>
        <dbReference type="PROSITE" id="PS50109"/>
    </source>
</evidence>
<dbReference type="KEGG" id="dvn:HQ394_06495"/>
<dbReference type="SMART" id="SM00388">
    <property type="entry name" value="HisKA"/>
    <property type="match status" value="1"/>
</dbReference>
<dbReference type="SUPFAM" id="SSF55874">
    <property type="entry name" value="ATPase domain of HSP90 chaperone/DNA topoisomerase II/histidine kinase"/>
    <property type="match status" value="1"/>
</dbReference>
<keyword evidence="9" id="KW-0902">Two-component regulatory system</keyword>
<keyword evidence="14" id="KW-1185">Reference proteome</keyword>
<feature type="transmembrane region" description="Helical" evidence="11">
    <location>
        <begin position="115"/>
        <end position="134"/>
    </location>
</feature>
<keyword evidence="10 11" id="KW-0472">Membrane</keyword>
<dbReference type="CDD" id="cd00082">
    <property type="entry name" value="HisKA"/>
    <property type="match status" value="1"/>
</dbReference>
<dbReference type="SUPFAM" id="SSF47384">
    <property type="entry name" value="Homodimeric domain of signal transducing histidine kinase"/>
    <property type="match status" value="1"/>
</dbReference>
<dbReference type="Proteomes" id="UP000516369">
    <property type="component" value="Chromosome"/>
</dbReference>
<evidence type="ECO:0000256" key="3">
    <source>
        <dbReference type="ARBA" id="ARBA00012438"/>
    </source>
</evidence>
<feature type="transmembrane region" description="Helical" evidence="11">
    <location>
        <begin position="12"/>
        <end position="34"/>
    </location>
</feature>
<dbReference type="InterPro" id="IPR003661">
    <property type="entry name" value="HisK_dim/P_dom"/>
</dbReference>
<dbReference type="InterPro" id="IPR036890">
    <property type="entry name" value="HATPase_C_sf"/>
</dbReference>
<evidence type="ECO:0000256" key="1">
    <source>
        <dbReference type="ARBA" id="ARBA00000085"/>
    </source>
</evidence>
<evidence type="ECO:0000256" key="4">
    <source>
        <dbReference type="ARBA" id="ARBA00022553"/>
    </source>
</evidence>
<evidence type="ECO:0000256" key="10">
    <source>
        <dbReference type="ARBA" id="ARBA00023136"/>
    </source>
</evidence>
<evidence type="ECO:0000313" key="14">
    <source>
        <dbReference type="Proteomes" id="UP000516369"/>
    </source>
</evidence>
<evidence type="ECO:0000256" key="5">
    <source>
        <dbReference type="ARBA" id="ARBA00022679"/>
    </source>
</evidence>
<dbReference type="Pfam" id="PF00512">
    <property type="entry name" value="HisKA"/>
    <property type="match status" value="1"/>
</dbReference>
<evidence type="ECO:0000256" key="11">
    <source>
        <dbReference type="SAM" id="Phobius"/>
    </source>
</evidence>
<organism evidence="13 14">
    <name type="scientific">Defluviicoccus vanus</name>
    <dbReference type="NCBI Taxonomy" id="111831"/>
    <lineage>
        <taxon>Bacteria</taxon>
        <taxon>Pseudomonadati</taxon>
        <taxon>Pseudomonadota</taxon>
        <taxon>Alphaproteobacteria</taxon>
        <taxon>Rhodospirillales</taxon>
        <taxon>Rhodospirillaceae</taxon>
        <taxon>Defluviicoccus</taxon>
    </lineage>
</organism>
<dbReference type="InterPro" id="IPR036097">
    <property type="entry name" value="HisK_dim/P_sf"/>
</dbReference>
<comment type="catalytic activity">
    <reaction evidence="1">
        <text>ATP + protein L-histidine = ADP + protein N-phospho-L-histidine.</text>
        <dbReference type="EC" id="2.7.13.3"/>
    </reaction>
</comment>
<evidence type="ECO:0000256" key="7">
    <source>
        <dbReference type="ARBA" id="ARBA00022777"/>
    </source>
</evidence>
<dbReference type="GO" id="GO:0005524">
    <property type="term" value="F:ATP binding"/>
    <property type="evidence" value="ECO:0007669"/>
    <property type="project" value="UniProtKB-KW"/>
</dbReference>